<dbReference type="AlphaFoldDB" id="A0ABC9YUF3"/>
<keyword evidence="4" id="KW-1185">Reference proteome</keyword>
<dbReference type="EMBL" id="CP017839">
    <property type="protein sequence ID" value="APA97680.1"/>
    <property type="molecule type" value="Genomic_DNA"/>
</dbReference>
<evidence type="ECO:0000313" key="3">
    <source>
        <dbReference type="EMBL" id="GAP28965.1"/>
    </source>
</evidence>
<evidence type="ECO:0000256" key="1">
    <source>
        <dbReference type="SAM" id="MobiDB-lite"/>
    </source>
</evidence>
<feature type="region of interest" description="Disordered" evidence="1">
    <location>
        <begin position="127"/>
        <end position="147"/>
    </location>
</feature>
<dbReference type="KEGG" id="nsr:NS506_03630"/>
<evidence type="ECO:0000313" key="4">
    <source>
        <dbReference type="Proteomes" id="UP000037179"/>
    </source>
</evidence>
<gene>
    <name evidence="2" type="ORF">NS506_03630</name>
    <name evidence="3" type="ORF">NSK11_contig00046-0050</name>
</gene>
<dbReference type="Proteomes" id="UP000037179">
    <property type="component" value="Unassembled WGS sequence"/>
</dbReference>
<protein>
    <submittedName>
        <fullName evidence="3">Uncharacterized protein</fullName>
    </submittedName>
</protein>
<proteinExistence type="predicted"/>
<reference evidence="2 5" key="3">
    <citation type="submission" date="2016-10" db="EMBL/GenBank/DDBJ databases">
        <title>Genome sequence of Nocardia seriolae strain EM150506, isolated from Anguila japonica.</title>
        <authorList>
            <person name="Han H.-J."/>
        </authorList>
    </citation>
    <scope>NUCLEOTIDE SEQUENCE [LARGE SCALE GENOMIC DNA]</scope>
    <source>
        <strain evidence="2 5">EM150506</strain>
    </source>
</reference>
<dbReference type="EMBL" id="BBYQ01000046">
    <property type="protein sequence ID" value="GAP28965.1"/>
    <property type="molecule type" value="Genomic_DNA"/>
</dbReference>
<reference evidence="4" key="1">
    <citation type="submission" date="2015-07" db="EMBL/GenBank/DDBJ databases">
        <title>Nocardia seriolae U-1 whole genome shotgun sequence.</title>
        <authorList>
            <person name="Imajoh M."/>
            <person name="Fukumoto Y."/>
            <person name="Sukeda M."/>
            <person name="Yamane J."/>
            <person name="Yamasaki K."/>
            <person name="Shimizu M."/>
            <person name="Ohnishi K."/>
            <person name="Oshima S."/>
        </authorList>
    </citation>
    <scope>NUCLEOTIDE SEQUENCE [LARGE SCALE GENOMIC DNA]</scope>
    <source>
        <strain evidence="4">U-1</strain>
    </source>
</reference>
<evidence type="ECO:0000313" key="5">
    <source>
        <dbReference type="Proteomes" id="UP000180166"/>
    </source>
</evidence>
<name>A0ABC9YUF3_9NOCA</name>
<dbReference type="Proteomes" id="UP000180166">
    <property type="component" value="Chromosome"/>
</dbReference>
<accession>A0ABC9YUF3</accession>
<evidence type="ECO:0000313" key="2">
    <source>
        <dbReference type="EMBL" id="APA97680.1"/>
    </source>
</evidence>
<organism evidence="3 4">
    <name type="scientific">Nocardia seriolae</name>
    <dbReference type="NCBI Taxonomy" id="37332"/>
    <lineage>
        <taxon>Bacteria</taxon>
        <taxon>Bacillati</taxon>
        <taxon>Actinomycetota</taxon>
        <taxon>Actinomycetes</taxon>
        <taxon>Mycobacteriales</taxon>
        <taxon>Nocardiaceae</taxon>
        <taxon>Nocardia</taxon>
    </lineage>
</organism>
<reference evidence="3 4" key="2">
    <citation type="journal article" date="2016" name="Genome Announc.">
        <title>Draft Genome Sequence of Erythromycin- and Oxytetracycline-Sensitive Nocardia seriolae Strain U-1 (NBRC 110359).</title>
        <authorList>
            <person name="Imajoh M."/>
            <person name="Sukeda M."/>
            <person name="Shimizu M."/>
            <person name="Yamane J."/>
            <person name="Ohnishi K."/>
            <person name="Oshima S."/>
        </authorList>
    </citation>
    <scope>NUCLEOTIDE SEQUENCE [LARGE SCALE GENOMIC DNA]</scope>
    <source>
        <strain evidence="3 4">U-1</strain>
    </source>
</reference>
<sequence>MRSLEPMSDAKELAALLAQLPDAELAAVVELATEGRAGLAALHAVAQSLAATLGHAPDVIDVTPDTLPIESYSQSETVDVSGQVGGGPVVTGIPVPPAGIPSAPGIGGYTNSGVPTFESVRDKVEQRYGTSQGMGELDRQTPVGRSVEEQWDARAKAARERLEQIRKSMHGNDSE</sequence>